<evidence type="ECO:0000256" key="1">
    <source>
        <dbReference type="ARBA" id="ARBA00008467"/>
    </source>
</evidence>
<name>A0A1J5SK72_9ZZZZ</name>
<evidence type="ECO:0000313" key="4">
    <source>
        <dbReference type="EMBL" id="OIR02092.1"/>
    </source>
</evidence>
<comment type="similarity">
    <text evidence="1">Belongs to the thiolase-like superfamily. Beta-ketoacyl-ACP synthases family.</text>
</comment>
<organism evidence="4">
    <name type="scientific">mine drainage metagenome</name>
    <dbReference type="NCBI Taxonomy" id="410659"/>
    <lineage>
        <taxon>unclassified sequences</taxon>
        <taxon>metagenomes</taxon>
        <taxon>ecological metagenomes</taxon>
    </lineage>
</organism>
<dbReference type="InterPro" id="IPR000794">
    <property type="entry name" value="Beta-ketoacyl_synthase"/>
</dbReference>
<proteinExistence type="inferred from homology"/>
<protein>
    <submittedName>
        <fullName evidence="4">Actinorhodin polyketide putative beta-ketoacyl synthase 1</fullName>
        <ecNumber evidence="4">2.3.1.-</ecNumber>
    </submittedName>
</protein>
<keyword evidence="4" id="KW-0012">Acyltransferase</keyword>
<comment type="caution">
    <text evidence="4">The sequence shown here is derived from an EMBL/GenBank/DDBJ whole genome shotgun (WGS) entry which is preliminary data.</text>
</comment>
<dbReference type="Pfam" id="PF00109">
    <property type="entry name" value="ketoacyl-synt"/>
    <property type="match status" value="1"/>
</dbReference>
<reference evidence="4" key="1">
    <citation type="submission" date="2016-10" db="EMBL/GenBank/DDBJ databases">
        <title>Sequence of Gallionella enrichment culture.</title>
        <authorList>
            <person name="Poehlein A."/>
            <person name="Muehling M."/>
            <person name="Daniel R."/>
        </authorList>
    </citation>
    <scope>NUCLEOTIDE SEQUENCE</scope>
</reference>
<dbReference type="Pfam" id="PF02801">
    <property type="entry name" value="Ketoacyl-synt_C"/>
    <property type="match status" value="1"/>
</dbReference>
<dbReference type="GO" id="GO:0004315">
    <property type="term" value="F:3-oxoacyl-[acyl-carrier-protein] synthase activity"/>
    <property type="evidence" value="ECO:0007669"/>
    <property type="project" value="InterPro"/>
</dbReference>
<dbReference type="InterPro" id="IPR020841">
    <property type="entry name" value="PKS_Beta-ketoAc_synthase_dom"/>
</dbReference>
<sequence>MKPVYLCGRGLACALGLDVESALASLRQGGATPSTCALPGALGGRFPYYAIPFAQHGWDERARQLVQRVAAAADAPQARNGALFIATSSFDIGAVERGEARMDHGEFAAKVAAWLQWAGPVYTISTACTSSLNALIAAHALLSAGEEEEALVLGLELDNRLTLGGFAALQLLSLHGSRPFAAQRDGLVLGEAVAALRLSTRSTASWRLTGGANVVDGSQPTGASAPAVAEMYRRALAAGGLTANAIDLIKVQAAGSPGNDAVEARGLREAFARVPPLVSLKAAIGHSMGAAGAAEIALLTACLEQGVWPQYPHAVDGALGIELAARMPERVRRVLATILGFGGSHATVVLERT</sequence>
<dbReference type="PANTHER" id="PTHR11712">
    <property type="entry name" value="POLYKETIDE SYNTHASE-RELATED"/>
    <property type="match status" value="1"/>
</dbReference>
<evidence type="ECO:0000256" key="2">
    <source>
        <dbReference type="ARBA" id="ARBA00022679"/>
    </source>
</evidence>
<dbReference type="SUPFAM" id="SSF53901">
    <property type="entry name" value="Thiolase-like"/>
    <property type="match status" value="1"/>
</dbReference>
<dbReference type="AlphaFoldDB" id="A0A1J5SK72"/>
<dbReference type="InterPro" id="IPR014031">
    <property type="entry name" value="Ketoacyl_synth_C"/>
</dbReference>
<dbReference type="PANTHER" id="PTHR11712:SF347">
    <property type="entry name" value="BETA KETOACYL-ACYL CARRIER PROTEIN SYNTHASE"/>
    <property type="match status" value="1"/>
</dbReference>
<dbReference type="GO" id="GO:0006633">
    <property type="term" value="P:fatty acid biosynthetic process"/>
    <property type="evidence" value="ECO:0007669"/>
    <property type="project" value="InterPro"/>
</dbReference>
<feature type="domain" description="Ketosynthase family 3 (KS3)" evidence="3">
    <location>
        <begin position="1"/>
        <end position="352"/>
    </location>
</feature>
<dbReference type="EC" id="2.3.1.-" evidence="4"/>
<dbReference type="SMART" id="SM00825">
    <property type="entry name" value="PKS_KS"/>
    <property type="match status" value="1"/>
</dbReference>
<gene>
    <name evidence="4" type="ORF">GALL_157100</name>
</gene>
<evidence type="ECO:0000259" key="3">
    <source>
        <dbReference type="PROSITE" id="PS52004"/>
    </source>
</evidence>
<dbReference type="InterPro" id="IPR016039">
    <property type="entry name" value="Thiolase-like"/>
</dbReference>
<dbReference type="EMBL" id="MLJW01000077">
    <property type="protein sequence ID" value="OIR02092.1"/>
    <property type="molecule type" value="Genomic_DNA"/>
</dbReference>
<accession>A0A1J5SK72</accession>
<dbReference type="PROSITE" id="PS00606">
    <property type="entry name" value="KS3_1"/>
    <property type="match status" value="1"/>
</dbReference>
<dbReference type="InterPro" id="IPR018201">
    <property type="entry name" value="Ketoacyl_synth_AS"/>
</dbReference>
<dbReference type="Gene3D" id="3.40.47.10">
    <property type="match status" value="1"/>
</dbReference>
<dbReference type="InterPro" id="IPR014030">
    <property type="entry name" value="Ketoacyl_synth_N"/>
</dbReference>
<keyword evidence="2 4" id="KW-0808">Transferase</keyword>
<dbReference type="PROSITE" id="PS52004">
    <property type="entry name" value="KS3_2"/>
    <property type="match status" value="1"/>
</dbReference>